<dbReference type="AlphaFoldDB" id="A0A915K510"/>
<accession>A0A915K510</accession>
<evidence type="ECO:0000313" key="3">
    <source>
        <dbReference type="WBParaSite" id="nRc.2.0.1.t33289-RA"/>
    </source>
</evidence>
<feature type="compositionally biased region" description="Low complexity" evidence="1">
    <location>
        <begin position="28"/>
        <end position="42"/>
    </location>
</feature>
<sequence length="60" mass="6383">TTSTEAADAAVALNVEVVSPDKAETENKTTAAPMTTKAPAPTVEIQLDHHNHHHNSPQEQ</sequence>
<dbReference type="Proteomes" id="UP000887565">
    <property type="component" value="Unplaced"/>
</dbReference>
<evidence type="ECO:0000313" key="2">
    <source>
        <dbReference type="Proteomes" id="UP000887565"/>
    </source>
</evidence>
<evidence type="ECO:0000256" key="1">
    <source>
        <dbReference type="SAM" id="MobiDB-lite"/>
    </source>
</evidence>
<organism evidence="2 3">
    <name type="scientific">Romanomermis culicivorax</name>
    <name type="common">Nematode worm</name>
    <dbReference type="NCBI Taxonomy" id="13658"/>
    <lineage>
        <taxon>Eukaryota</taxon>
        <taxon>Metazoa</taxon>
        <taxon>Ecdysozoa</taxon>
        <taxon>Nematoda</taxon>
        <taxon>Enoplea</taxon>
        <taxon>Dorylaimia</taxon>
        <taxon>Mermithida</taxon>
        <taxon>Mermithoidea</taxon>
        <taxon>Mermithidae</taxon>
        <taxon>Romanomermis</taxon>
    </lineage>
</organism>
<dbReference type="WBParaSite" id="nRc.2.0.1.t33289-RA">
    <property type="protein sequence ID" value="nRc.2.0.1.t33289-RA"/>
    <property type="gene ID" value="nRc.2.0.1.g33289"/>
</dbReference>
<name>A0A915K510_ROMCU</name>
<keyword evidence="2" id="KW-1185">Reference proteome</keyword>
<reference evidence="3" key="1">
    <citation type="submission" date="2022-11" db="UniProtKB">
        <authorList>
            <consortium name="WormBaseParasite"/>
        </authorList>
    </citation>
    <scope>IDENTIFICATION</scope>
</reference>
<proteinExistence type="predicted"/>
<feature type="compositionally biased region" description="Basic residues" evidence="1">
    <location>
        <begin position="50"/>
        <end position="60"/>
    </location>
</feature>
<feature type="region of interest" description="Disordered" evidence="1">
    <location>
        <begin position="18"/>
        <end position="60"/>
    </location>
</feature>
<protein>
    <submittedName>
        <fullName evidence="3">Uncharacterized protein</fullName>
    </submittedName>
</protein>